<evidence type="ECO:0000256" key="5">
    <source>
        <dbReference type="ARBA" id="ARBA00022490"/>
    </source>
</evidence>
<evidence type="ECO:0000256" key="2">
    <source>
        <dbReference type="ARBA" id="ARBA00003717"/>
    </source>
</evidence>
<comment type="cofactor">
    <cofactor evidence="1 12">
        <name>FAD</name>
        <dbReference type="ChEBI" id="CHEBI:57692"/>
    </cofactor>
</comment>
<dbReference type="FunFam" id="3.50.50.60:FF:000002">
    <property type="entry name" value="tRNA uridine 5-carboxymethylaminomethyl modification enzyme MnmG"/>
    <property type="match status" value="1"/>
</dbReference>
<feature type="domain" description="tRNA uridine 5-carboxymethylaminomethyl modification enzyme C-terminal subdomain" evidence="13">
    <location>
        <begin position="560"/>
        <end position="631"/>
    </location>
</feature>
<comment type="caution">
    <text evidence="14">The sequence shown here is derived from an EMBL/GenBank/DDBJ whole genome shotgun (WGS) entry which is preliminary data.</text>
</comment>
<organism evidence="14 15">
    <name type="scientific">candidate division TA06 bacterium</name>
    <dbReference type="NCBI Taxonomy" id="2250710"/>
    <lineage>
        <taxon>Bacteria</taxon>
        <taxon>Bacteria division TA06</taxon>
    </lineage>
</organism>
<dbReference type="GO" id="GO:0005829">
    <property type="term" value="C:cytosol"/>
    <property type="evidence" value="ECO:0007669"/>
    <property type="project" value="TreeGrafter"/>
</dbReference>
<dbReference type="Pfam" id="PF13932">
    <property type="entry name" value="SAM_GIDA_C"/>
    <property type="match status" value="1"/>
</dbReference>
<evidence type="ECO:0000256" key="11">
    <source>
        <dbReference type="ARBA" id="ARBA00031800"/>
    </source>
</evidence>
<comment type="subcellular location">
    <subcellularLocation>
        <location evidence="12">Cytoplasm</location>
    </subcellularLocation>
</comment>
<evidence type="ECO:0000313" key="15">
    <source>
        <dbReference type="Proteomes" id="UP000736328"/>
    </source>
</evidence>
<dbReference type="Pfam" id="PF01134">
    <property type="entry name" value="GIDA"/>
    <property type="match status" value="1"/>
</dbReference>
<dbReference type="InterPro" id="IPR020595">
    <property type="entry name" value="MnmG-rel_CS"/>
</dbReference>
<keyword evidence="5 12" id="KW-0963">Cytoplasm</keyword>
<evidence type="ECO:0000256" key="8">
    <source>
        <dbReference type="ARBA" id="ARBA00022827"/>
    </source>
</evidence>
<dbReference type="Gene3D" id="1.10.10.1800">
    <property type="entry name" value="tRNA uridine 5-carboxymethylaminomethyl modification enzyme MnmG/GidA"/>
    <property type="match status" value="1"/>
</dbReference>
<dbReference type="InterPro" id="IPR004416">
    <property type="entry name" value="MnmG"/>
</dbReference>
<feature type="binding site" evidence="12">
    <location>
        <begin position="289"/>
        <end position="303"/>
    </location>
    <ligand>
        <name>NAD(+)</name>
        <dbReference type="ChEBI" id="CHEBI:57540"/>
    </ligand>
</feature>
<dbReference type="SUPFAM" id="SSF51905">
    <property type="entry name" value="FAD/NAD(P)-binding domain"/>
    <property type="match status" value="1"/>
</dbReference>
<dbReference type="InterPro" id="IPR002218">
    <property type="entry name" value="MnmG-rel"/>
</dbReference>
<dbReference type="InterPro" id="IPR049312">
    <property type="entry name" value="GIDA_C_N"/>
</dbReference>
<dbReference type="GO" id="GO:0030488">
    <property type="term" value="P:tRNA methylation"/>
    <property type="evidence" value="ECO:0007669"/>
    <property type="project" value="TreeGrafter"/>
</dbReference>
<evidence type="ECO:0000256" key="9">
    <source>
        <dbReference type="ARBA" id="ARBA00023027"/>
    </source>
</evidence>
<dbReference type="InterPro" id="IPR040131">
    <property type="entry name" value="MnmG_N"/>
</dbReference>
<dbReference type="InterPro" id="IPR047001">
    <property type="entry name" value="MnmG_C_subdom"/>
</dbReference>
<protein>
    <recommendedName>
        <fullName evidence="4 12">tRNA uridine 5-carboxymethylaminomethyl modification enzyme MnmG</fullName>
    </recommendedName>
    <alternativeName>
        <fullName evidence="11 12">Glucose-inhibited division protein A</fullName>
    </alternativeName>
</protein>
<dbReference type="Proteomes" id="UP000736328">
    <property type="component" value="Unassembled WGS sequence"/>
</dbReference>
<keyword evidence="7 12" id="KW-0819">tRNA processing</keyword>
<evidence type="ECO:0000256" key="3">
    <source>
        <dbReference type="ARBA" id="ARBA00007653"/>
    </source>
</evidence>
<evidence type="ECO:0000256" key="7">
    <source>
        <dbReference type="ARBA" id="ARBA00022694"/>
    </source>
</evidence>
<dbReference type="InterPro" id="IPR044920">
    <property type="entry name" value="MnmG_C_subdom_sf"/>
</dbReference>
<dbReference type="PRINTS" id="PR00368">
    <property type="entry name" value="FADPNR"/>
</dbReference>
<reference evidence="14" key="1">
    <citation type="submission" date="2020-07" db="EMBL/GenBank/DDBJ databases">
        <title>Huge and variable diversity of episymbiotic CPR bacteria and DPANN archaea in groundwater ecosystems.</title>
        <authorList>
            <person name="He C.Y."/>
            <person name="Keren R."/>
            <person name="Whittaker M."/>
            <person name="Farag I.F."/>
            <person name="Doudna J."/>
            <person name="Cate J.H.D."/>
            <person name="Banfield J.F."/>
        </authorList>
    </citation>
    <scope>NUCLEOTIDE SEQUENCE</scope>
    <source>
        <strain evidence="14">NC_groundwater_1520_Pr4_B-0.1um_53_5</strain>
    </source>
</reference>
<dbReference type="EMBL" id="JACQXR010000160">
    <property type="protein sequence ID" value="MBI4727820.1"/>
    <property type="molecule type" value="Genomic_DNA"/>
</dbReference>
<evidence type="ECO:0000259" key="13">
    <source>
        <dbReference type="SMART" id="SM01228"/>
    </source>
</evidence>
<dbReference type="PROSITE" id="PS01280">
    <property type="entry name" value="GIDA_1"/>
    <property type="match status" value="1"/>
</dbReference>
<dbReference type="PANTHER" id="PTHR11806">
    <property type="entry name" value="GLUCOSE INHIBITED DIVISION PROTEIN A"/>
    <property type="match status" value="1"/>
</dbReference>
<evidence type="ECO:0000256" key="4">
    <source>
        <dbReference type="ARBA" id="ARBA00020461"/>
    </source>
</evidence>
<feature type="binding site" evidence="12">
    <location>
        <begin position="11"/>
        <end position="16"/>
    </location>
    <ligand>
        <name>FAD</name>
        <dbReference type="ChEBI" id="CHEBI:57692"/>
    </ligand>
</feature>
<dbReference type="FunFam" id="1.10.150.570:FF:000001">
    <property type="entry name" value="tRNA uridine 5-carboxymethylaminomethyl modification enzyme MnmG"/>
    <property type="match status" value="1"/>
</dbReference>
<dbReference type="FunFam" id="1.10.10.1800:FF:000001">
    <property type="entry name" value="tRNA uridine 5-carboxymethylaminomethyl modification enzyme MnmG"/>
    <property type="match status" value="1"/>
</dbReference>
<accession>A0A933MLI5</accession>
<dbReference type="InterPro" id="IPR026904">
    <property type="entry name" value="MnmG_C"/>
</dbReference>
<gene>
    <name evidence="12 14" type="primary">mnmG</name>
    <name evidence="12" type="synonym">gidA</name>
    <name evidence="14" type="ORF">HY768_11500</name>
</gene>
<dbReference type="GO" id="GO:0050660">
    <property type="term" value="F:flavin adenine dinucleotide binding"/>
    <property type="evidence" value="ECO:0007669"/>
    <property type="project" value="UniProtKB-UniRule"/>
</dbReference>
<dbReference type="PANTHER" id="PTHR11806:SF0">
    <property type="entry name" value="PROTEIN MTO1 HOMOLOG, MITOCHONDRIAL"/>
    <property type="match status" value="1"/>
</dbReference>
<dbReference type="SMART" id="SM01228">
    <property type="entry name" value="GIDA_assoc_3"/>
    <property type="match status" value="1"/>
</dbReference>
<evidence type="ECO:0000256" key="12">
    <source>
        <dbReference type="HAMAP-Rule" id="MF_00129"/>
    </source>
</evidence>
<evidence type="ECO:0000313" key="14">
    <source>
        <dbReference type="EMBL" id="MBI4727820.1"/>
    </source>
</evidence>
<comment type="function">
    <text evidence="2 12">NAD-binding protein involved in the addition of a carboxymethylaminomethyl (cmnm) group at the wobble position (U34) of certain tRNAs, forming tRNA-cmnm(5)s(2)U34.</text>
</comment>
<dbReference type="PROSITE" id="PS01281">
    <property type="entry name" value="GIDA_2"/>
    <property type="match status" value="1"/>
</dbReference>
<dbReference type="HAMAP" id="MF_00129">
    <property type="entry name" value="MnmG_GidA"/>
    <property type="match status" value="1"/>
</dbReference>
<dbReference type="InterPro" id="IPR036188">
    <property type="entry name" value="FAD/NAD-bd_sf"/>
</dbReference>
<comment type="caution">
    <text evidence="12">Lacks conserved residue(s) required for the propagation of feature annotation.</text>
</comment>
<evidence type="ECO:0000256" key="1">
    <source>
        <dbReference type="ARBA" id="ARBA00001974"/>
    </source>
</evidence>
<name>A0A933MLI5_UNCT6</name>
<keyword evidence="8 12" id="KW-0274">FAD</keyword>
<comment type="similarity">
    <text evidence="3 12">Belongs to the MnmG family.</text>
</comment>
<dbReference type="PRINTS" id="PR00411">
    <property type="entry name" value="PNDRDTASEI"/>
</dbReference>
<sequence length="639" mass="70566">MSNKYDVIVIGGGHAGIEAALACAKMGLSTALFTMSLDRIGWMSCNPSIGGLAKSQLVKEIDALGGEMGLLADAAGIQFRMLNLSKGPAVWSLRAQCDRQLYAAAAKMALERQENLDIRQGTAVRLLVEDSGSAKTVRGIVADGAREFLSRAVIIATGTFLNGLIHIGPKTFPAGRAGEPAATELSKSLTGNDLSLGRLKTGTPARVNARSVDFSKMILQPGDEDPQRFSNRTEIYEIISSRTGQKRRIWPKLKQVPCHLTYTNESTHKIISENIGSSPLYSGKIKGIGPRYCPSIEDKVVRFAGRCQHQVFIEPEGLNTEELYLNGVSSSLPEEVQEKFIHSIAGLEPAQIMRPGYAIEYDYVFPTQLFPTMEVKQISGLYLAGQINGTSGYEEAAAQGLLAGVNAALKIKKLEPLILRRDQAYIGVLIDDLVTKGTEEPYRMFTSRAEHRLLLRQDNAPERLLPLGRQLGLVDDDVWGRFQSRQEKINKELNRLSRETVFPEQANDILFSLNTAPLPEASRLADLLKRPEITYRSLLPLDQHRPDYDREIWERVEIEIKYSGYIKRQREEAEKVLDMEQKAVPADQNYSAVYGLSGEARQKLAAIRPLSIGQATRISGITPSDIGVLLVHLKKTGPQ</sequence>
<dbReference type="GO" id="GO:0002098">
    <property type="term" value="P:tRNA wobble uridine modification"/>
    <property type="evidence" value="ECO:0007669"/>
    <property type="project" value="InterPro"/>
</dbReference>
<dbReference type="AlphaFoldDB" id="A0A933MLI5"/>
<dbReference type="NCBIfam" id="TIGR00136">
    <property type="entry name" value="mnmG_gidA"/>
    <property type="match status" value="1"/>
</dbReference>
<dbReference type="Gene3D" id="3.50.50.60">
    <property type="entry name" value="FAD/NAD(P)-binding domain"/>
    <property type="match status" value="2"/>
</dbReference>
<dbReference type="Pfam" id="PF21680">
    <property type="entry name" value="GIDA_C_1st"/>
    <property type="match status" value="1"/>
</dbReference>
<evidence type="ECO:0000256" key="6">
    <source>
        <dbReference type="ARBA" id="ARBA00022630"/>
    </source>
</evidence>
<keyword evidence="9 12" id="KW-0520">NAD</keyword>
<evidence type="ECO:0000256" key="10">
    <source>
        <dbReference type="ARBA" id="ARBA00025948"/>
    </source>
</evidence>
<keyword evidence="6 12" id="KW-0285">Flavoprotein</keyword>
<comment type="subunit">
    <text evidence="10 12">Homodimer. Heterotetramer of two MnmE and two MnmG subunits.</text>
</comment>
<dbReference type="Gene3D" id="1.10.150.570">
    <property type="entry name" value="GidA associated domain, C-terminal subdomain"/>
    <property type="match status" value="1"/>
</dbReference>
<proteinExistence type="inferred from homology"/>